<dbReference type="GO" id="GO:0006689">
    <property type="term" value="P:ganglioside catabolic process"/>
    <property type="evidence" value="ECO:0007669"/>
    <property type="project" value="TreeGrafter"/>
</dbReference>
<dbReference type="PANTHER" id="PTHR10628:SF26">
    <property type="entry name" value="SIALIDASE-RELATED"/>
    <property type="match status" value="1"/>
</dbReference>
<dbReference type="Pfam" id="PF00326">
    <property type="entry name" value="Peptidase_S9"/>
    <property type="match status" value="1"/>
</dbReference>
<name>A0A517M3P9_9BACT</name>
<proteinExistence type="predicted"/>
<dbReference type="EMBL" id="CP036261">
    <property type="protein sequence ID" value="QDS89490.1"/>
    <property type="molecule type" value="Genomic_DNA"/>
</dbReference>
<dbReference type="KEGG" id="ruv:EC9_36900"/>
<dbReference type="InterPro" id="IPR026856">
    <property type="entry name" value="Sialidase_fam"/>
</dbReference>
<dbReference type="SUPFAM" id="SSF53474">
    <property type="entry name" value="alpha/beta-Hydrolases"/>
    <property type="match status" value="1"/>
</dbReference>
<dbReference type="GO" id="GO:0005737">
    <property type="term" value="C:cytoplasm"/>
    <property type="evidence" value="ECO:0007669"/>
    <property type="project" value="TreeGrafter"/>
</dbReference>
<sequence precursor="true">MKPWIPLFLIALSANSLAAQDRQPPASIARYFTPPEKWQNDQGSFRSPLQFNDGTMVENQTDWKRRRAEIYKQWQDLMGQWPAQIEDQDLEVLESERRENFVQHKVRFRWLPEESTEGYLLIPDGQGERPAVITVFYEPETAIGLGKEGRDFALQLARRGFVVLSIGTTDATAARTYSLYYPSLDDAQVQPLSMLGYAAANAWHALARRPEVDADRIGIVGHSFGGKWAMFASCLFDRFACAAWSDPGIVFDNARNSVNYWEPWYLGYHPKPWRKRGLITDSNPAYGLYPKLMQQGRDLHELHALMAPRPFLVSGGSEDPPQRWQALNHTIAVNRVLGYENRVAMTNRPDHSPNAESNAVIYAFFEHFLMAE</sequence>
<dbReference type="GO" id="GO:0008236">
    <property type="term" value="F:serine-type peptidase activity"/>
    <property type="evidence" value="ECO:0007669"/>
    <property type="project" value="InterPro"/>
</dbReference>
<evidence type="ECO:0000313" key="4">
    <source>
        <dbReference type="Proteomes" id="UP000319557"/>
    </source>
</evidence>
<dbReference type="Gene3D" id="3.40.50.1820">
    <property type="entry name" value="alpha/beta hydrolase"/>
    <property type="match status" value="1"/>
</dbReference>
<reference evidence="3 4" key="1">
    <citation type="submission" date="2019-02" db="EMBL/GenBank/DDBJ databases">
        <title>Deep-cultivation of Planctomycetes and their phenomic and genomic characterization uncovers novel biology.</title>
        <authorList>
            <person name="Wiegand S."/>
            <person name="Jogler M."/>
            <person name="Boedeker C."/>
            <person name="Pinto D."/>
            <person name="Vollmers J."/>
            <person name="Rivas-Marin E."/>
            <person name="Kohn T."/>
            <person name="Peeters S.H."/>
            <person name="Heuer A."/>
            <person name="Rast P."/>
            <person name="Oberbeckmann S."/>
            <person name="Bunk B."/>
            <person name="Jeske O."/>
            <person name="Meyerdierks A."/>
            <person name="Storesund J.E."/>
            <person name="Kallscheuer N."/>
            <person name="Luecker S."/>
            <person name="Lage O.M."/>
            <person name="Pohl T."/>
            <person name="Merkel B.J."/>
            <person name="Hornburger P."/>
            <person name="Mueller R.-W."/>
            <person name="Bruemmer F."/>
            <person name="Labrenz M."/>
            <person name="Spormann A.M."/>
            <person name="Op den Camp H."/>
            <person name="Overmann J."/>
            <person name="Amann R."/>
            <person name="Jetten M.S.M."/>
            <person name="Mascher T."/>
            <person name="Medema M.H."/>
            <person name="Devos D.P."/>
            <person name="Kaster A.-K."/>
            <person name="Ovreas L."/>
            <person name="Rohde M."/>
            <person name="Galperin M.Y."/>
            <person name="Jogler C."/>
        </authorList>
    </citation>
    <scope>NUCLEOTIDE SEQUENCE [LARGE SCALE GENOMIC DNA]</scope>
    <source>
        <strain evidence="3 4">EC9</strain>
    </source>
</reference>
<gene>
    <name evidence="3" type="ORF">EC9_36900</name>
</gene>
<dbReference type="GO" id="GO:0004308">
    <property type="term" value="F:exo-alpha-sialidase activity"/>
    <property type="evidence" value="ECO:0007669"/>
    <property type="project" value="InterPro"/>
</dbReference>
<feature type="signal peptide" evidence="1">
    <location>
        <begin position="1"/>
        <end position="18"/>
    </location>
</feature>
<evidence type="ECO:0000259" key="2">
    <source>
        <dbReference type="Pfam" id="PF00326"/>
    </source>
</evidence>
<dbReference type="GO" id="GO:0009313">
    <property type="term" value="P:oligosaccharide catabolic process"/>
    <property type="evidence" value="ECO:0007669"/>
    <property type="project" value="TreeGrafter"/>
</dbReference>
<evidence type="ECO:0000313" key="3">
    <source>
        <dbReference type="EMBL" id="QDS89490.1"/>
    </source>
</evidence>
<feature type="domain" description="Peptidase S9 prolyl oligopeptidase catalytic" evidence="2">
    <location>
        <begin position="201"/>
        <end position="277"/>
    </location>
</feature>
<dbReference type="InterPro" id="IPR029058">
    <property type="entry name" value="AB_hydrolase_fold"/>
</dbReference>
<dbReference type="RefSeq" id="WP_246105750.1">
    <property type="nucleotide sequence ID" value="NZ_CP036261.1"/>
</dbReference>
<organism evidence="3 4">
    <name type="scientific">Rosistilla ulvae</name>
    <dbReference type="NCBI Taxonomy" id="1930277"/>
    <lineage>
        <taxon>Bacteria</taxon>
        <taxon>Pseudomonadati</taxon>
        <taxon>Planctomycetota</taxon>
        <taxon>Planctomycetia</taxon>
        <taxon>Pirellulales</taxon>
        <taxon>Pirellulaceae</taxon>
        <taxon>Rosistilla</taxon>
    </lineage>
</organism>
<keyword evidence="4" id="KW-1185">Reference proteome</keyword>
<dbReference type="GO" id="GO:0006508">
    <property type="term" value="P:proteolysis"/>
    <property type="evidence" value="ECO:0007669"/>
    <property type="project" value="InterPro"/>
</dbReference>
<accession>A0A517M3P9</accession>
<protein>
    <submittedName>
        <fullName evidence="3">Alpha/beta hydrolase family protein</fullName>
    </submittedName>
</protein>
<keyword evidence="1" id="KW-0732">Signal</keyword>
<keyword evidence="3" id="KW-0378">Hydrolase</keyword>
<evidence type="ECO:0000256" key="1">
    <source>
        <dbReference type="SAM" id="SignalP"/>
    </source>
</evidence>
<feature type="chain" id="PRO_5022105368" evidence="1">
    <location>
        <begin position="19"/>
        <end position="372"/>
    </location>
</feature>
<dbReference type="AlphaFoldDB" id="A0A517M3P9"/>
<dbReference type="GO" id="GO:0016020">
    <property type="term" value="C:membrane"/>
    <property type="evidence" value="ECO:0007669"/>
    <property type="project" value="TreeGrafter"/>
</dbReference>
<dbReference type="PANTHER" id="PTHR10628">
    <property type="entry name" value="SIALIDASE"/>
    <property type="match status" value="1"/>
</dbReference>
<dbReference type="Proteomes" id="UP000319557">
    <property type="component" value="Chromosome"/>
</dbReference>
<dbReference type="InterPro" id="IPR001375">
    <property type="entry name" value="Peptidase_S9_cat"/>
</dbReference>